<dbReference type="CDD" id="cd06558">
    <property type="entry name" value="crotonase-like"/>
    <property type="match status" value="1"/>
</dbReference>
<organism evidence="2 3">
    <name type="scientific">Paracoccus yeei</name>
    <dbReference type="NCBI Taxonomy" id="147645"/>
    <lineage>
        <taxon>Bacteria</taxon>
        <taxon>Pseudomonadati</taxon>
        <taxon>Pseudomonadota</taxon>
        <taxon>Alphaproteobacteria</taxon>
        <taxon>Rhodobacterales</taxon>
        <taxon>Paracoccaceae</taxon>
        <taxon>Paracoccus</taxon>
    </lineage>
</organism>
<evidence type="ECO:0000256" key="1">
    <source>
        <dbReference type="ARBA" id="ARBA00005254"/>
    </source>
</evidence>
<reference evidence="2" key="1">
    <citation type="submission" date="2017-12" db="EMBL/GenBank/DDBJ databases">
        <title>FDA dAtabase for Regulatory Grade micrObial Sequences (FDA-ARGOS): Supporting development and validation of Infectious Disease Dx tests.</title>
        <authorList>
            <person name="Campos J."/>
            <person name="Goldberg B."/>
            <person name="Tallon L."/>
            <person name="Sadzewicz L."/>
            <person name="Sengamalay N."/>
            <person name="Ott S."/>
            <person name="Godinez A."/>
            <person name="Nagaraj S."/>
            <person name="Vyas G."/>
            <person name="Aluvathingal J."/>
            <person name="Nadendla S."/>
            <person name="Geyer C."/>
            <person name="Nandy P."/>
            <person name="Hobson J."/>
            <person name="Sichtig H."/>
        </authorList>
    </citation>
    <scope>NUCLEOTIDE SEQUENCE</scope>
    <source>
        <strain evidence="2">FDAARGOS_252</strain>
        <plasmid evidence="2">unnamed5</plasmid>
    </source>
</reference>
<comment type="similarity">
    <text evidence="1">Belongs to the enoyl-CoA hydratase/isomerase family.</text>
</comment>
<sequence>MMRTILIQRDAQGIATLTLNRPDKHHAMDARMIGELTEAVALLGEDADVRAVVLASTGPTFCAGGDLEWMRAQQAADRAGKMAEAGRLSAMLAALNALPKPLIARVQGHAYGGGLGLIAVSDIAIAATGVRLALTETRLGLIPATIGPFVVARMGQGMARQVFFTGQAFGTDFALRAGLIHDACPPEALEERVAATAAAVLKTAPGAVARAKALCLRLGRDQADDIAASITALADCWESPEAQDRIRAFLGQR</sequence>
<dbReference type="KEGG" id="pye:A6J80_22140"/>
<gene>
    <name evidence="2" type="ORF">A6J80_22140</name>
</gene>
<dbReference type="InterPro" id="IPR001753">
    <property type="entry name" value="Enoyl-CoA_hydra/iso"/>
</dbReference>
<dbReference type="SUPFAM" id="SSF52096">
    <property type="entry name" value="ClpP/crotonase"/>
    <property type="match status" value="1"/>
</dbReference>
<dbReference type="PANTHER" id="PTHR42964:SF1">
    <property type="entry name" value="POLYKETIDE BIOSYNTHESIS ENOYL-COA HYDRATASE PKSH-RELATED"/>
    <property type="match status" value="1"/>
</dbReference>
<proteinExistence type="inferred from homology"/>
<dbReference type="EC" id="4.2.1.17" evidence="2"/>
<evidence type="ECO:0000313" key="3">
    <source>
        <dbReference type="Proteomes" id="UP000191257"/>
    </source>
</evidence>
<accession>A0A1V0GYP5</accession>
<name>A0A1V0GYP5_9RHOB</name>
<dbReference type="InterPro" id="IPR051683">
    <property type="entry name" value="Enoyl-CoA_Hydratase/Isomerase"/>
</dbReference>
<geneLocation type="plasmid" evidence="2 3">
    <name>unnamed5</name>
</geneLocation>
<dbReference type="PANTHER" id="PTHR42964">
    <property type="entry name" value="ENOYL-COA HYDRATASE"/>
    <property type="match status" value="1"/>
</dbReference>
<dbReference type="Pfam" id="PF00378">
    <property type="entry name" value="ECH_1"/>
    <property type="match status" value="1"/>
</dbReference>
<dbReference type="Proteomes" id="UP000191257">
    <property type="component" value="Plasmid unnamed5"/>
</dbReference>
<dbReference type="AlphaFoldDB" id="A0A1V0GYP5"/>
<dbReference type="RefSeq" id="WP_080623256.1">
    <property type="nucleotide sequence ID" value="NZ_CAWMZI010000006.1"/>
</dbReference>
<keyword evidence="2" id="KW-0456">Lyase</keyword>
<dbReference type="Gene3D" id="3.90.226.10">
    <property type="entry name" value="2-enoyl-CoA Hydratase, Chain A, domain 1"/>
    <property type="match status" value="1"/>
</dbReference>
<dbReference type="EMBL" id="CP020445">
    <property type="protein sequence ID" value="ARC38996.1"/>
    <property type="molecule type" value="Genomic_DNA"/>
</dbReference>
<protein>
    <submittedName>
        <fullName evidence="2">Enoyl-CoA hydratase</fullName>
        <ecNumber evidence="2">4.2.1.17</ecNumber>
    </submittedName>
</protein>
<dbReference type="GO" id="GO:0004300">
    <property type="term" value="F:enoyl-CoA hydratase activity"/>
    <property type="evidence" value="ECO:0007669"/>
    <property type="project" value="UniProtKB-EC"/>
</dbReference>
<dbReference type="InterPro" id="IPR029045">
    <property type="entry name" value="ClpP/crotonase-like_dom_sf"/>
</dbReference>
<evidence type="ECO:0000313" key="2">
    <source>
        <dbReference type="EMBL" id="ARC38996.1"/>
    </source>
</evidence>
<keyword evidence="3" id="KW-1185">Reference proteome</keyword>
<dbReference type="eggNOG" id="COG1024">
    <property type="taxonomic scope" value="Bacteria"/>
</dbReference>
<keyword evidence="2" id="KW-0614">Plasmid</keyword>